<gene>
    <name evidence="4" type="ORF">HID58_076735</name>
</gene>
<protein>
    <recommendedName>
        <fullName evidence="3">LOB domain-containing protein</fullName>
    </recommendedName>
</protein>
<evidence type="ECO:0000313" key="5">
    <source>
        <dbReference type="Proteomes" id="UP000824890"/>
    </source>
</evidence>
<evidence type="ECO:0000313" key="4">
    <source>
        <dbReference type="EMBL" id="KAH0869713.1"/>
    </source>
</evidence>
<keyword evidence="2" id="KW-0175">Coiled coil</keyword>
<dbReference type="Pfam" id="PF03195">
    <property type="entry name" value="LOB"/>
    <property type="match status" value="1"/>
</dbReference>
<dbReference type="EMBL" id="JAGKQM010000017">
    <property type="protein sequence ID" value="KAH0869713.1"/>
    <property type="molecule type" value="Genomic_DNA"/>
</dbReference>
<sequence length="156" mass="17619">MLLSFNQAIELSDVKFMQEKKLTGKYFEEILVKRIKATPIFPFKCAACKYLRRRCPKDCIFSPYFPPGDPDKFACIHRIYGAGNVSKMLQQLPVQTRAEAVESLSFEAKCRVEDPVYGCVGIISLLQTEIQKTQTLLARTQAEIAVAQAKHSQNPS</sequence>
<name>A0ABQ7YQX7_BRANA</name>
<dbReference type="Proteomes" id="UP000824890">
    <property type="component" value="Unassembled WGS sequence"/>
</dbReference>
<comment type="similarity">
    <text evidence="1">Belongs to the LOB domain-containing protein family.</text>
</comment>
<dbReference type="PANTHER" id="PTHR31301:SF120">
    <property type="entry name" value="LOB DOMAIN-CONTAINING PROTEIN 23-RELATED"/>
    <property type="match status" value="1"/>
</dbReference>
<dbReference type="InterPro" id="IPR004883">
    <property type="entry name" value="LOB"/>
</dbReference>
<evidence type="ECO:0000259" key="3">
    <source>
        <dbReference type="PROSITE" id="PS50891"/>
    </source>
</evidence>
<dbReference type="PANTHER" id="PTHR31301">
    <property type="entry name" value="LOB DOMAIN-CONTAINING PROTEIN 4-RELATED"/>
    <property type="match status" value="1"/>
</dbReference>
<reference evidence="4 5" key="1">
    <citation type="submission" date="2021-05" db="EMBL/GenBank/DDBJ databases">
        <title>Genome Assembly of Synthetic Allotetraploid Brassica napus Reveals Homoeologous Exchanges between Subgenomes.</title>
        <authorList>
            <person name="Davis J.T."/>
        </authorList>
    </citation>
    <scope>NUCLEOTIDE SEQUENCE [LARGE SCALE GENOMIC DNA]</scope>
    <source>
        <strain evidence="5">cv. Da-Ae</strain>
        <tissue evidence="4">Seedling</tissue>
    </source>
</reference>
<evidence type="ECO:0000256" key="2">
    <source>
        <dbReference type="SAM" id="Coils"/>
    </source>
</evidence>
<evidence type="ECO:0000256" key="1">
    <source>
        <dbReference type="ARBA" id="ARBA00005474"/>
    </source>
</evidence>
<accession>A0ABQ7YQX7</accession>
<comment type="caution">
    <text evidence="4">The sequence shown here is derived from an EMBL/GenBank/DDBJ whole genome shotgun (WGS) entry which is preliminary data.</text>
</comment>
<keyword evidence="5" id="KW-1185">Reference proteome</keyword>
<organism evidence="4 5">
    <name type="scientific">Brassica napus</name>
    <name type="common">Rape</name>
    <dbReference type="NCBI Taxonomy" id="3708"/>
    <lineage>
        <taxon>Eukaryota</taxon>
        <taxon>Viridiplantae</taxon>
        <taxon>Streptophyta</taxon>
        <taxon>Embryophyta</taxon>
        <taxon>Tracheophyta</taxon>
        <taxon>Spermatophyta</taxon>
        <taxon>Magnoliopsida</taxon>
        <taxon>eudicotyledons</taxon>
        <taxon>Gunneridae</taxon>
        <taxon>Pentapetalae</taxon>
        <taxon>rosids</taxon>
        <taxon>malvids</taxon>
        <taxon>Brassicales</taxon>
        <taxon>Brassicaceae</taxon>
        <taxon>Brassiceae</taxon>
        <taxon>Brassica</taxon>
    </lineage>
</organism>
<feature type="domain" description="LOB" evidence="3">
    <location>
        <begin position="43"/>
        <end position="144"/>
    </location>
</feature>
<feature type="coiled-coil region" evidence="2">
    <location>
        <begin position="123"/>
        <end position="150"/>
    </location>
</feature>
<dbReference type="PROSITE" id="PS50891">
    <property type="entry name" value="LOB"/>
    <property type="match status" value="1"/>
</dbReference>
<proteinExistence type="inferred from homology"/>